<dbReference type="AlphaFoldDB" id="A0A9P1NN65"/>
<feature type="region of interest" description="Disordered" evidence="1">
    <location>
        <begin position="164"/>
        <end position="198"/>
    </location>
</feature>
<keyword evidence="3" id="KW-1185">Reference proteome</keyword>
<dbReference type="EMBL" id="HE577327">
    <property type="protein sequence ID" value="CCC99363.1"/>
    <property type="molecule type" value="Genomic_DNA"/>
</dbReference>
<proteinExistence type="predicted"/>
<sequence>MMRQAVPGLFGAIAPQPPEVQAPTVAPGLFSTPEDGHSATIRQAQSNVQSFLADPVKAMTYTTLNGTAGQGPDAAQRSLAGLGGPLDHRGGFSDNSGLADVASRETSLGGFLASTLGNMAAVANPAPFGLAGIGLGIANNSRSLGMKGLFDAIRDSLGLGDGGSGDFGGQHGDAGIGGGGIGNGGGQSTSDGSQGDTA</sequence>
<dbReference type="Proteomes" id="UP000007319">
    <property type="component" value="Chromosome"/>
</dbReference>
<accession>A0A9P1NN65</accession>
<evidence type="ECO:0000313" key="3">
    <source>
        <dbReference type="Proteomes" id="UP000007319"/>
    </source>
</evidence>
<reference evidence="2 3" key="1">
    <citation type="journal article" date="2011" name="PLoS Genet.">
        <title>Azospirillum genomes reveal transition of bacteria from aquatic to terrestrial environments.</title>
        <authorList>
            <person name="Wisniewski-Dye F."/>
            <person name="Borziak K."/>
            <person name="Khalsa-Moyers G."/>
            <person name="Alexandre G."/>
            <person name="Sukharnikov L.O."/>
            <person name="Wuichet K."/>
            <person name="Hurst G.B."/>
            <person name="McDonald W.H."/>
            <person name="Robertson J.S."/>
            <person name="Barbe V."/>
            <person name="Calteau A."/>
            <person name="Rouy Z."/>
            <person name="Mangenot S."/>
            <person name="Prigent-Combaret C."/>
            <person name="Normand P."/>
            <person name="Boyer M."/>
            <person name="Siguier P."/>
            <person name="Dessaux Y."/>
            <person name="Elmerich C."/>
            <person name="Condemine G."/>
            <person name="Krishnen G."/>
            <person name="Kennedy I."/>
            <person name="Paterson A.H."/>
            <person name="Gonzalez V."/>
            <person name="Mavingui P."/>
            <person name="Zhulin I.B."/>
        </authorList>
    </citation>
    <scope>NUCLEOTIDE SEQUENCE [LARGE SCALE GENOMIC DNA]</scope>
    <source>
        <strain evidence="2 3">Sp245</strain>
    </source>
</reference>
<evidence type="ECO:0000313" key="2">
    <source>
        <dbReference type="EMBL" id="CCC99363.1"/>
    </source>
</evidence>
<evidence type="ECO:0000256" key="1">
    <source>
        <dbReference type="SAM" id="MobiDB-lite"/>
    </source>
</evidence>
<organism evidence="2 3">
    <name type="scientific">Azospirillum baldaniorum</name>
    <dbReference type="NCBI Taxonomy" id="1064539"/>
    <lineage>
        <taxon>Bacteria</taxon>
        <taxon>Pseudomonadati</taxon>
        <taxon>Pseudomonadota</taxon>
        <taxon>Alphaproteobacteria</taxon>
        <taxon>Rhodospirillales</taxon>
        <taxon>Azospirillaceae</taxon>
        <taxon>Azospirillum</taxon>
    </lineage>
</organism>
<protein>
    <submittedName>
        <fullName evidence="2">Uncharacterized protein</fullName>
    </submittedName>
</protein>
<dbReference type="RefSeq" id="WP_014241536.1">
    <property type="nucleotide sequence ID" value="NC_016617.1"/>
</dbReference>
<name>A0A9P1NN65_9PROT</name>
<gene>
    <name evidence="2" type="ORF">AZOBR_200068</name>
</gene>
<feature type="compositionally biased region" description="Low complexity" evidence="1">
    <location>
        <begin position="188"/>
        <end position="198"/>
    </location>
</feature>
<dbReference type="KEGG" id="abs:AZOBR_200068"/>
<feature type="compositionally biased region" description="Gly residues" evidence="1">
    <location>
        <begin position="164"/>
        <end position="187"/>
    </location>
</feature>